<proteinExistence type="predicted"/>
<protein>
    <submittedName>
        <fullName evidence="2">Uncharacterized protein</fullName>
    </submittedName>
</protein>
<accession>A0AAN9EJ74</accession>
<evidence type="ECO:0000256" key="1">
    <source>
        <dbReference type="SAM" id="MobiDB-lite"/>
    </source>
</evidence>
<dbReference type="EMBL" id="JAYWIO010000007">
    <property type="protein sequence ID" value="KAK7253171.1"/>
    <property type="molecule type" value="Genomic_DNA"/>
</dbReference>
<reference evidence="2 3" key="1">
    <citation type="submission" date="2024-01" db="EMBL/GenBank/DDBJ databases">
        <title>The genomes of 5 underutilized Papilionoideae crops provide insights into root nodulation and disease resistanc.</title>
        <authorList>
            <person name="Yuan L."/>
        </authorList>
    </citation>
    <scope>NUCLEOTIDE SEQUENCE [LARGE SCALE GENOMIC DNA]</scope>
    <source>
        <strain evidence="2">ZHUSHIDOU_FW_LH</strain>
        <tissue evidence="2">Leaf</tissue>
    </source>
</reference>
<feature type="region of interest" description="Disordered" evidence="1">
    <location>
        <begin position="18"/>
        <end position="42"/>
    </location>
</feature>
<keyword evidence="3" id="KW-1185">Reference proteome</keyword>
<dbReference type="AlphaFoldDB" id="A0AAN9EJ74"/>
<evidence type="ECO:0000313" key="3">
    <source>
        <dbReference type="Proteomes" id="UP001372338"/>
    </source>
</evidence>
<sequence>MTRLTALVVSFFPTQASRSQREFESSTHPQGPLRSLELPPSRRATVLAGTTPFSRLGSLEEKNSAAFDPRPTSKTVWEAGGDQRWKDTVEYRSTRRGSSPSPIEQRSLGLILTLAASCRTSCHYSYLSSQTVEDLSSSLCFLLCVLAIYLSIFDRHSFIHSPSLSSSPFTFLPLHLRIHHRSSFFQNPNLQSQFQNIHTPD</sequence>
<gene>
    <name evidence="2" type="ORF">RIF29_37665</name>
</gene>
<organism evidence="2 3">
    <name type="scientific">Crotalaria pallida</name>
    <name type="common">Smooth rattlebox</name>
    <name type="synonym">Crotalaria striata</name>
    <dbReference type="NCBI Taxonomy" id="3830"/>
    <lineage>
        <taxon>Eukaryota</taxon>
        <taxon>Viridiplantae</taxon>
        <taxon>Streptophyta</taxon>
        <taxon>Embryophyta</taxon>
        <taxon>Tracheophyta</taxon>
        <taxon>Spermatophyta</taxon>
        <taxon>Magnoliopsida</taxon>
        <taxon>eudicotyledons</taxon>
        <taxon>Gunneridae</taxon>
        <taxon>Pentapetalae</taxon>
        <taxon>rosids</taxon>
        <taxon>fabids</taxon>
        <taxon>Fabales</taxon>
        <taxon>Fabaceae</taxon>
        <taxon>Papilionoideae</taxon>
        <taxon>50 kb inversion clade</taxon>
        <taxon>genistoids sensu lato</taxon>
        <taxon>core genistoids</taxon>
        <taxon>Crotalarieae</taxon>
        <taxon>Crotalaria</taxon>
    </lineage>
</organism>
<name>A0AAN9EJ74_CROPI</name>
<comment type="caution">
    <text evidence="2">The sequence shown here is derived from an EMBL/GenBank/DDBJ whole genome shotgun (WGS) entry which is preliminary data.</text>
</comment>
<dbReference type="Proteomes" id="UP001372338">
    <property type="component" value="Unassembled WGS sequence"/>
</dbReference>
<evidence type="ECO:0000313" key="2">
    <source>
        <dbReference type="EMBL" id="KAK7253171.1"/>
    </source>
</evidence>